<comment type="cofactor">
    <cofactor evidence="8">
        <name>Mg(2+)</name>
        <dbReference type="ChEBI" id="CHEBI:18420"/>
    </cofactor>
    <cofactor evidence="8">
        <name>Mn(2+)</name>
        <dbReference type="ChEBI" id="CHEBI:29035"/>
    </cofactor>
</comment>
<dbReference type="CDD" id="cd09719">
    <property type="entry name" value="Cas1_I-E"/>
    <property type="match status" value="1"/>
</dbReference>
<evidence type="ECO:0000313" key="11">
    <source>
        <dbReference type="Proteomes" id="UP001431784"/>
    </source>
</evidence>
<keyword evidence="7 8" id="KW-0238">DNA-binding</keyword>
<name>A0ABT5T8C1_9RHOB</name>
<dbReference type="Gene3D" id="3.100.10.20">
    <property type="entry name" value="CRISPR-associated endonuclease Cas1, N-terminal domain"/>
    <property type="match status" value="1"/>
</dbReference>
<evidence type="ECO:0000256" key="9">
    <source>
        <dbReference type="SAM" id="MobiDB-lite"/>
    </source>
</evidence>
<comment type="similarity">
    <text evidence="8">Belongs to the CRISPR-associated endonuclease Cas1 family.</text>
</comment>
<proteinExistence type="inferred from homology"/>
<feature type="region of interest" description="Disordered" evidence="9">
    <location>
        <begin position="1"/>
        <end position="22"/>
    </location>
</feature>
<dbReference type="GO" id="GO:0004519">
    <property type="term" value="F:endonuclease activity"/>
    <property type="evidence" value="ECO:0007669"/>
    <property type="project" value="UniProtKB-KW"/>
</dbReference>
<feature type="binding site" evidence="8">
    <location>
        <position position="235"/>
    </location>
    <ligand>
        <name>Mn(2+)</name>
        <dbReference type="ChEBI" id="CHEBI:29035"/>
    </ligand>
</feature>
<keyword evidence="5 8" id="KW-0460">Magnesium</keyword>
<comment type="function">
    <text evidence="8">CRISPR (clustered regularly interspaced short palindromic repeat), is an adaptive immune system that provides protection against mobile genetic elements (viruses, transposable elements and conjugative plasmids). CRISPR clusters contain spacers, sequences complementary to antecedent mobile elements, and target invading nucleic acids. CRISPR clusters are transcribed and processed into CRISPR RNA (crRNA). Acts as a dsDNA endonuclease. Involved in the integration of spacer DNA into the CRISPR cassette.</text>
</comment>
<feature type="binding site" evidence="8">
    <location>
        <position position="155"/>
    </location>
    <ligand>
        <name>Mn(2+)</name>
        <dbReference type="ChEBI" id="CHEBI:29035"/>
    </ligand>
</feature>
<evidence type="ECO:0000256" key="5">
    <source>
        <dbReference type="ARBA" id="ARBA00022842"/>
    </source>
</evidence>
<evidence type="ECO:0000256" key="2">
    <source>
        <dbReference type="ARBA" id="ARBA00022723"/>
    </source>
</evidence>
<dbReference type="InterPro" id="IPR042206">
    <property type="entry name" value="CRISPR-assoc_Cas1_C"/>
</dbReference>
<evidence type="ECO:0000256" key="4">
    <source>
        <dbReference type="ARBA" id="ARBA00022801"/>
    </source>
</evidence>
<dbReference type="InterPro" id="IPR042211">
    <property type="entry name" value="CRISPR-assoc_Cas1_N"/>
</dbReference>
<dbReference type="Pfam" id="PF01867">
    <property type="entry name" value="Cas_Cas1"/>
    <property type="match status" value="2"/>
</dbReference>
<reference evidence="10" key="1">
    <citation type="submission" date="2023-02" db="EMBL/GenBank/DDBJ databases">
        <title>Description of Roseinatronobacter alkalisoli sp. nov., an alkaliphilic bacerium isolated from soda soil.</title>
        <authorList>
            <person name="Wei W."/>
        </authorList>
    </citation>
    <scope>NUCLEOTIDE SEQUENCE</scope>
    <source>
        <strain evidence="10">HJB301</strain>
    </source>
</reference>
<dbReference type="Gene3D" id="1.20.120.920">
    <property type="entry name" value="CRISPR-associated endonuclease Cas1, C-terminal domain"/>
    <property type="match status" value="1"/>
</dbReference>
<evidence type="ECO:0000256" key="1">
    <source>
        <dbReference type="ARBA" id="ARBA00022722"/>
    </source>
</evidence>
<keyword evidence="1 8" id="KW-0540">Nuclease</keyword>
<feature type="region of interest" description="Disordered" evidence="9">
    <location>
        <begin position="295"/>
        <end position="322"/>
    </location>
</feature>
<keyword evidence="4 8" id="KW-0378">Hydrolase</keyword>
<comment type="subunit">
    <text evidence="8">Homodimer, forms a heterotetramer with a Cas2 homodimer.</text>
</comment>
<dbReference type="NCBIfam" id="TIGR03638">
    <property type="entry name" value="cas1_ECOLI"/>
    <property type="match status" value="1"/>
</dbReference>
<keyword evidence="2 8" id="KW-0479">Metal-binding</keyword>
<keyword evidence="11" id="KW-1185">Reference proteome</keyword>
<dbReference type="InterPro" id="IPR050646">
    <property type="entry name" value="Cas1"/>
</dbReference>
<dbReference type="InterPro" id="IPR019851">
    <property type="entry name" value="CRISPR-assoc_Cas1_ECOLI"/>
</dbReference>
<dbReference type="RefSeq" id="WP_274351264.1">
    <property type="nucleotide sequence ID" value="NZ_JAQZSM010000004.1"/>
</dbReference>
<comment type="caution">
    <text evidence="10">The sequence shown here is derived from an EMBL/GenBank/DDBJ whole genome shotgun (WGS) entry which is preliminary data.</text>
</comment>
<keyword evidence="8" id="KW-0464">Manganese</keyword>
<gene>
    <name evidence="10" type="primary">cas1e</name>
    <name evidence="8" type="synonym">cas1</name>
    <name evidence="10" type="ORF">PUT78_05805</name>
</gene>
<accession>A0ABT5T8C1</accession>
<keyword evidence="3 8" id="KW-0255">Endonuclease</keyword>
<evidence type="ECO:0000256" key="8">
    <source>
        <dbReference type="HAMAP-Rule" id="MF_01470"/>
    </source>
</evidence>
<feature type="binding site" evidence="8">
    <location>
        <position position="222"/>
    </location>
    <ligand>
        <name>Mn(2+)</name>
        <dbReference type="ChEBI" id="CHEBI:29035"/>
    </ligand>
</feature>
<dbReference type="InterPro" id="IPR033641">
    <property type="entry name" value="Cas1_I-E"/>
</dbReference>
<dbReference type="EC" id="3.1.-.-" evidence="8"/>
<dbReference type="EMBL" id="JAQZSM010000004">
    <property type="protein sequence ID" value="MDD7970606.1"/>
    <property type="molecule type" value="Genomic_DNA"/>
</dbReference>
<dbReference type="InterPro" id="IPR002729">
    <property type="entry name" value="CRISPR-assoc_Cas1"/>
</dbReference>
<dbReference type="NCBIfam" id="TIGR00287">
    <property type="entry name" value="cas1"/>
    <property type="match status" value="1"/>
</dbReference>
<organism evidence="10 11">
    <name type="scientific">Roseinatronobacter alkalisoli</name>
    <dbReference type="NCBI Taxonomy" id="3028235"/>
    <lineage>
        <taxon>Bacteria</taxon>
        <taxon>Pseudomonadati</taxon>
        <taxon>Pseudomonadota</taxon>
        <taxon>Alphaproteobacteria</taxon>
        <taxon>Rhodobacterales</taxon>
        <taxon>Paracoccaceae</taxon>
        <taxon>Roseinatronobacter</taxon>
    </lineage>
</organism>
<dbReference type="PANTHER" id="PTHR34353:SF3">
    <property type="entry name" value="CRISPR-ASSOCIATED ENDONUCLEASE CAS1"/>
    <property type="match status" value="1"/>
</dbReference>
<protein>
    <recommendedName>
        <fullName evidence="8">CRISPR-associated endonuclease Cas1</fullName>
        <ecNumber evidence="8">3.1.-.-</ecNumber>
    </recommendedName>
</protein>
<dbReference type="PANTHER" id="PTHR34353">
    <property type="entry name" value="CRISPR-ASSOCIATED ENDONUCLEASE CAS1 1"/>
    <property type="match status" value="1"/>
</dbReference>
<dbReference type="HAMAP" id="MF_01470">
    <property type="entry name" value="Cas1"/>
    <property type="match status" value="1"/>
</dbReference>
<evidence type="ECO:0000313" key="10">
    <source>
        <dbReference type="EMBL" id="MDD7970606.1"/>
    </source>
</evidence>
<sequence length="322" mass="34475">MTDRSDQGAPRSGLPGLAPPRPIPLKDRASLVFVERAQLDVLDGAFVAVNADGTRTQIPVGGLAGIMLEPGARISHAAVALAARVGTLITWIGEGGVRLYSAGQPGGARADRLLWQARIALDDAARLRVVRKMYAMRFGEAAPLRRSIDQLRGIEGVRVRESYALLAAQYGVNWKRRSYDPTDWEASDTPNRCLSAATACLHGLTEAAVLAAGYAPAIGFLHSGKPLSFVYDIADIFKLETVVPEAFRIAGQAAKGKLDMAPDRAVRLACRDAFRKSGLLGRIIPTIQEVLEAGEVQRPEPPPEAMPVAFDDPESGDPGHRG</sequence>
<dbReference type="Proteomes" id="UP001431784">
    <property type="component" value="Unassembled WGS sequence"/>
</dbReference>
<keyword evidence="6 8" id="KW-0051">Antiviral defense</keyword>
<evidence type="ECO:0000256" key="7">
    <source>
        <dbReference type="ARBA" id="ARBA00023125"/>
    </source>
</evidence>
<evidence type="ECO:0000256" key="3">
    <source>
        <dbReference type="ARBA" id="ARBA00022759"/>
    </source>
</evidence>
<evidence type="ECO:0000256" key="6">
    <source>
        <dbReference type="ARBA" id="ARBA00023118"/>
    </source>
</evidence>